<evidence type="ECO:0000313" key="3">
    <source>
        <dbReference type="Proteomes" id="UP000654075"/>
    </source>
</evidence>
<dbReference type="PROSITE" id="PS51462">
    <property type="entry name" value="NUDIX"/>
    <property type="match status" value="1"/>
</dbReference>
<dbReference type="InterPro" id="IPR000086">
    <property type="entry name" value="NUDIX_hydrolase_dom"/>
</dbReference>
<protein>
    <recommendedName>
        <fullName evidence="1">Nudix hydrolase domain-containing protein</fullName>
    </recommendedName>
</protein>
<gene>
    <name evidence="2" type="ORF">PGLA1383_LOCUS48411</name>
</gene>
<keyword evidence="3" id="KW-1185">Reference proteome</keyword>
<name>A0A813H406_POLGL</name>
<comment type="caution">
    <text evidence="2">The sequence shown here is derived from an EMBL/GenBank/DDBJ whole genome shotgun (WGS) entry which is preliminary data.</text>
</comment>
<dbReference type="Gene3D" id="3.90.79.10">
    <property type="entry name" value="Nucleoside Triphosphate Pyrophosphohydrolase"/>
    <property type="match status" value="1"/>
</dbReference>
<evidence type="ECO:0000259" key="1">
    <source>
        <dbReference type="PROSITE" id="PS51462"/>
    </source>
</evidence>
<dbReference type="InterPro" id="IPR015797">
    <property type="entry name" value="NUDIX_hydrolase-like_dom_sf"/>
</dbReference>
<dbReference type="Proteomes" id="UP000654075">
    <property type="component" value="Unassembled WGS sequence"/>
</dbReference>
<organism evidence="2 3">
    <name type="scientific">Polarella glacialis</name>
    <name type="common">Dinoflagellate</name>
    <dbReference type="NCBI Taxonomy" id="89957"/>
    <lineage>
        <taxon>Eukaryota</taxon>
        <taxon>Sar</taxon>
        <taxon>Alveolata</taxon>
        <taxon>Dinophyceae</taxon>
        <taxon>Suessiales</taxon>
        <taxon>Suessiaceae</taxon>
        <taxon>Polarella</taxon>
    </lineage>
</organism>
<dbReference type="EMBL" id="CAJNNV010030409">
    <property type="protein sequence ID" value="CAE8632465.1"/>
    <property type="molecule type" value="Genomic_DNA"/>
</dbReference>
<feature type="non-terminal residue" evidence="2">
    <location>
        <position position="1"/>
    </location>
</feature>
<proteinExistence type="predicted"/>
<reference evidence="2" key="1">
    <citation type="submission" date="2021-02" db="EMBL/GenBank/DDBJ databases">
        <authorList>
            <person name="Dougan E. K."/>
            <person name="Rhodes N."/>
            <person name="Thang M."/>
            <person name="Chan C."/>
        </authorList>
    </citation>
    <scope>NUCLEOTIDE SEQUENCE</scope>
</reference>
<dbReference type="OrthoDB" id="47089at2759"/>
<dbReference type="SUPFAM" id="SSF55811">
    <property type="entry name" value="Nudix"/>
    <property type="match status" value="1"/>
</dbReference>
<dbReference type="AlphaFoldDB" id="A0A813H406"/>
<accession>A0A813H406</accession>
<feature type="domain" description="Nudix hydrolase" evidence="1">
    <location>
        <begin position="42"/>
        <end position="203"/>
    </location>
</feature>
<sequence>DVRLLSSWLDFPVNSSLMPLADSQLHSLNVTVPIDKVHGEGLLHRGAWIAVLRKPALHSSGPLEILLLRRGLHLKTCPGGWSLVGEHANLGEEWRSIVLRALREELTLDVDDLRPVDLTPGHSLLVKTAQRSSSTSWFPRPVTWSRTARSQRWHGSLCRPFQQSWRMVSTFAMTRLVCWLNWLFASFFTRQSYLMHLLESSVAYGPTGCVQAL</sequence>
<evidence type="ECO:0000313" key="2">
    <source>
        <dbReference type="EMBL" id="CAE8632465.1"/>
    </source>
</evidence>